<evidence type="ECO:0000313" key="2">
    <source>
        <dbReference type="Proteomes" id="UP000774326"/>
    </source>
</evidence>
<sequence length="109" mass="12168">MVAMTAGPGSVTKVERKETGVTFVSSHDDEEHQVFLYLITILDSYGMIVESYHANIDVAAGVDVHNYEPCKLLEPVMTHRVEVSSSSIDLLSSKFYVEWGVIHHEISRS</sequence>
<dbReference type="EMBL" id="JAEUBG010002350">
    <property type="protein sequence ID" value="KAH3684754.1"/>
    <property type="molecule type" value="Genomic_DNA"/>
</dbReference>
<proteinExistence type="predicted"/>
<organism evidence="1 2">
    <name type="scientific">Wickerhamomyces pijperi</name>
    <name type="common">Yeast</name>
    <name type="synonym">Pichia pijperi</name>
    <dbReference type="NCBI Taxonomy" id="599730"/>
    <lineage>
        <taxon>Eukaryota</taxon>
        <taxon>Fungi</taxon>
        <taxon>Dikarya</taxon>
        <taxon>Ascomycota</taxon>
        <taxon>Saccharomycotina</taxon>
        <taxon>Saccharomycetes</taxon>
        <taxon>Phaffomycetales</taxon>
        <taxon>Wickerhamomycetaceae</taxon>
        <taxon>Wickerhamomyces</taxon>
    </lineage>
</organism>
<name>A0A9P8TN26_WICPI</name>
<accession>A0A9P8TN26</accession>
<reference evidence="1" key="1">
    <citation type="journal article" date="2021" name="Open Biol.">
        <title>Shared evolutionary footprints suggest mitochondrial oxidative damage underlies multiple complex I losses in fungi.</title>
        <authorList>
            <person name="Schikora-Tamarit M.A."/>
            <person name="Marcet-Houben M."/>
            <person name="Nosek J."/>
            <person name="Gabaldon T."/>
        </authorList>
    </citation>
    <scope>NUCLEOTIDE SEQUENCE</scope>
    <source>
        <strain evidence="1">CBS2887</strain>
    </source>
</reference>
<comment type="caution">
    <text evidence="1">The sequence shown here is derived from an EMBL/GenBank/DDBJ whole genome shotgun (WGS) entry which is preliminary data.</text>
</comment>
<evidence type="ECO:0000313" key="1">
    <source>
        <dbReference type="EMBL" id="KAH3684754.1"/>
    </source>
</evidence>
<dbReference type="AlphaFoldDB" id="A0A9P8TN26"/>
<reference evidence="1" key="2">
    <citation type="submission" date="2021-01" db="EMBL/GenBank/DDBJ databases">
        <authorList>
            <person name="Schikora-Tamarit M.A."/>
        </authorList>
    </citation>
    <scope>NUCLEOTIDE SEQUENCE</scope>
    <source>
        <strain evidence="1">CBS2887</strain>
    </source>
</reference>
<gene>
    <name evidence="1" type="ORF">WICPIJ_004285</name>
</gene>
<keyword evidence="2" id="KW-1185">Reference proteome</keyword>
<dbReference type="Proteomes" id="UP000774326">
    <property type="component" value="Unassembled WGS sequence"/>
</dbReference>
<protein>
    <submittedName>
        <fullName evidence="1">Uncharacterized protein</fullName>
    </submittedName>
</protein>